<name>A0A2W7QHZ6_9RHOB</name>
<dbReference type="EMBL" id="QKZS01000031">
    <property type="protein sequence ID" value="PZX47711.1"/>
    <property type="molecule type" value="Genomic_DNA"/>
</dbReference>
<evidence type="ECO:0000313" key="3">
    <source>
        <dbReference type="EMBL" id="PZX47711.1"/>
    </source>
</evidence>
<evidence type="ECO:0000259" key="2">
    <source>
        <dbReference type="Pfam" id="PF00892"/>
    </source>
</evidence>
<feature type="transmembrane region" description="Helical" evidence="1">
    <location>
        <begin position="208"/>
        <end position="230"/>
    </location>
</feature>
<protein>
    <submittedName>
        <fullName evidence="3">Putative membrane protein</fullName>
    </submittedName>
</protein>
<keyword evidence="1" id="KW-1133">Transmembrane helix</keyword>
<evidence type="ECO:0000256" key="1">
    <source>
        <dbReference type="SAM" id="Phobius"/>
    </source>
</evidence>
<dbReference type="PANTHER" id="PTHR22911:SF103">
    <property type="entry name" value="BLR2811 PROTEIN"/>
    <property type="match status" value="1"/>
</dbReference>
<dbReference type="SUPFAM" id="SSF103481">
    <property type="entry name" value="Multidrug resistance efflux transporter EmrE"/>
    <property type="match status" value="2"/>
</dbReference>
<gene>
    <name evidence="3" type="ORF">LX76_04437</name>
</gene>
<feature type="transmembrane region" description="Helical" evidence="1">
    <location>
        <begin position="75"/>
        <end position="95"/>
    </location>
</feature>
<dbReference type="PANTHER" id="PTHR22911">
    <property type="entry name" value="ACYL-MALONYL CONDENSING ENZYME-RELATED"/>
    <property type="match status" value="1"/>
</dbReference>
<sequence>MQISDNVRGALYMNVAMAAFTLNDACMKAVAQSLPLFEAVALRGLISIPLLFLVGALTGGLMLRLPRRDARIVSIRALAEVGATITFLTALIHLPLANLSAIMQSTPLAVTLAAALFLREPVGWRRMLAIGIGFCGVLIIIRPGGSGFDGWGMLGLASVCCVVLRDLSTRQLSRAVPSVTVALWSSVVITGMGLVGATLGGWQPATLAHMAVLALSAGAMVVGYLFVIMVMRVGDISFVAPFRYTALLWAILLGWLVFGSLPDLWTVVGSAIVVATGLFTLYRESRLRAAKA</sequence>
<dbReference type="Gene3D" id="1.10.3730.20">
    <property type="match status" value="1"/>
</dbReference>
<dbReference type="InterPro" id="IPR000620">
    <property type="entry name" value="EamA_dom"/>
</dbReference>
<feature type="transmembrane region" description="Helical" evidence="1">
    <location>
        <begin position="264"/>
        <end position="282"/>
    </location>
</feature>
<feature type="transmembrane region" description="Helical" evidence="1">
    <location>
        <begin position="127"/>
        <end position="144"/>
    </location>
</feature>
<feature type="transmembrane region" description="Helical" evidence="1">
    <location>
        <begin position="40"/>
        <end position="63"/>
    </location>
</feature>
<organism evidence="3 4">
    <name type="scientific">Cereibacter changlensis</name>
    <dbReference type="NCBI Taxonomy" id="402884"/>
    <lineage>
        <taxon>Bacteria</taxon>
        <taxon>Pseudomonadati</taxon>
        <taxon>Pseudomonadota</taxon>
        <taxon>Alphaproteobacteria</taxon>
        <taxon>Rhodobacterales</taxon>
        <taxon>Paracoccaceae</taxon>
        <taxon>Cereibacter</taxon>
    </lineage>
</organism>
<feature type="domain" description="EamA" evidence="2">
    <location>
        <begin position="8"/>
        <end position="141"/>
    </location>
</feature>
<dbReference type="AlphaFoldDB" id="A0A2W7QHZ6"/>
<dbReference type="InterPro" id="IPR037185">
    <property type="entry name" value="EmrE-like"/>
</dbReference>
<feature type="transmembrane region" description="Helical" evidence="1">
    <location>
        <begin position="242"/>
        <end position="258"/>
    </location>
</feature>
<feature type="transmembrane region" description="Helical" evidence="1">
    <location>
        <begin position="101"/>
        <end position="118"/>
    </location>
</feature>
<feature type="transmembrane region" description="Helical" evidence="1">
    <location>
        <begin position="150"/>
        <end position="167"/>
    </location>
</feature>
<reference evidence="3 4" key="1">
    <citation type="submission" date="2018-06" db="EMBL/GenBank/DDBJ databases">
        <title>Genomic Encyclopedia of Archaeal and Bacterial Type Strains, Phase II (KMG-II): from individual species to whole genera.</title>
        <authorList>
            <person name="Goeker M."/>
        </authorList>
    </citation>
    <scope>NUCLEOTIDE SEQUENCE [LARGE SCALE GENOMIC DNA]</scope>
    <source>
        <strain evidence="3 4">DSM 18774</strain>
    </source>
</reference>
<feature type="domain" description="EamA" evidence="2">
    <location>
        <begin position="153"/>
        <end position="278"/>
    </location>
</feature>
<comment type="caution">
    <text evidence="3">The sequence shown here is derived from an EMBL/GenBank/DDBJ whole genome shotgun (WGS) entry which is preliminary data.</text>
</comment>
<dbReference type="Proteomes" id="UP000249538">
    <property type="component" value="Unassembled WGS sequence"/>
</dbReference>
<keyword evidence="1" id="KW-0472">Membrane</keyword>
<feature type="transmembrane region" description="Helical" evidence="1">
    <location>
        <begin position="179"/>
        <end position="202"/>
    </location>
</feature>
<dbReference type="RefSeq" id="WP_170139758.1">
    <property type="nucleotide sequence ID" value="NZ_QKZS01000031.1"/>
</dbReference>
<proteinExistence type="predicted"/>
<accession>A0A2W7QHZ6</accession>
<dbReference type="GO" id="GO:0016020">
    <property type="term" value="C:membrane"/>
    <property type="evidence" value="ECO:0007669"/>
    <property type="project" value="InterPro"/>
</dbReference>
<keyword evidence="1" id="KW-0812">Transmembrane</keyword>
<evidence type="ECO:0000313" key="4">
    <source>
        <dbReference type="Proteomes" id="UP000249538"/>
    </source>
</evidence>
<dbReference type="Pfam" id="PF00892">
    <property type="entry name" value="EamA"/>
    <property type="match status" value="2"/>
</dbReference>